<organism evidence="1 2">
    <name type="scientific">Mycolicibacterium hodleri</name>
    <dbReference type="NCBI Taxonomy" id="49897"/>
    <lineage>
        <taxon>Bacteria</taxon>
        <taxon>Bacillati</taxon>
        <taxon>Actinomycetota</taxon>
        <taxon>Actinomycetes</taxon>
        <taxon>Mycobacteriales</taxon>
        <taxon>Mycobacteriaceae</taxon>
        <taxon>Mycolicibacterium</taxon>
    </lineage>
</organism>
<gene>
    <name evidence="1" type="ORF">EAH80_18530</name>
</gene>
<protein>
    <submittedName>
        <fullName evidence="1">Uncharacterized protein</fullName>
    </submittedName>
</protein>
<comment type="caution">
    <text evidence="1">The sequence shown here is derived from an EMBL/GenBank/DDBJ whole genome shotgun (WGS) entry which is preliminary data.</text>
</comment>
<reference evidence="1 2" key="1">
    <citation type="journal article" date="2019" name="Environ. Microbiol.">
        <title>Species interactions and distinct microbial communities in high Arctic permafrost affected cryosols are associated with the CH4 and CO2 gas fluxes.</title>
        <authorList>
            <person name="Altshuler I."/>
            <person name="Hamel J."/>
            <person name="Turney S."/>
            <person name="Magnuson E."/>
            <person name="Levesque R."/>
            <person name="Greer C."/>
            <person name="Whyte L.G."/>
        </authorList>
    </citation>
    <scope>NUCLEOTIDE SEQUENCE [LARGE SCALE GENOMIC DNA]</scope>
    <source>
        <strain evidence="1 2">S5.20</strain>
    </source>
</reference>
<keyword evidence="2" id="KW-1185">Reference proteome</keyword>
<dbReference type="AlphaFoldDB" id="A0A502E7F5"/>
<evidence type="ECO:0000313" key="2">
    <source>
        <dbReference type="Proteomes" id="UP000320095"/>
    </source>
</evidence>
<evidence type="ECO:0000313" key="1">
    <source>
        <dbReference type="EMBL" id="TPG32792.1"/>
    </source>
</evidence>
<accession>A0A502E7F5</accession>
<sequence length="203" mass="22582">MTGMRFRETMTGRLALRASDPVAGYASASAVAATMRAAIDITDVAAFVSSEVPTARLRAELVIPVLGGRFLSTDGGEFALFKQGDGRDGKPARWMTYTARFENGDRAYEMTAIKYLQPSWHLWGDSTTAHVVLKDVTKYEGSFRRRHAAGFIKISPTSFLVQLTTMRGFGAGTTWSDRCRAVQAYARFFIRGLAKTYLCRLRW</sequence>
<dbReference type="OrthoDB" id="2339873at2"/>
<name>A0A502E7F5_9MYCO</name>
<dbReference type="EMBL" id="RCZG01000007">
    <property type="protein sequence ID" value="TPG32792.1"/>
    <property type="molecule type" value="Genomic_DNA"/>
</dbReference>
<proteinExistence type="predicted"/>
<dbReference type="Proteomes" id="UP000320095">
    <property type="component" value="Unassembled WGS sequence"/>
</dbReference>
<dbReference type="RefSeq" id="WP_140693954.1">
    <property type="nucleotide sequence ID" value="NZ_RCZG01000007.1"/>
</dbReference>